<gene>
    <name evidence="1" type="ORF">CAOG_009611</name>
</gene>
<evidence type="ECO:0000313" key="1">
    <source>
        <dbReference type="EMBL" id="KJE91923.1"/>
    </source>
</evidence>
<organism evidence="1 2">
    <name type="scientific">Capsaspora owczarzaki (strain ATCC 30864)</name>
    <dbReference type="NCBI Taxonomy" id="595528"/>
    <lineage>
        <taxon>Eukaryota</taxon>
        <taxon>Filasterea</taxon>
        <taxon>Capsaspora</taxon>
    </lineage>
</organism>
<protein>
    <submittedName>
        <fullName evidence="1">Uncharacterized protein</fullName>
    </submittedName>
</protein>
<dbReference type="EMBL" id="KE346363">
    <property type="protein sequence ID" value="KJE91923.1"/>
    <property type="molecule type" value="Genomic_DNA"/>
</dbReference>
<name>A0A0D2WNF1_CAPO3</name>
<accession>A0A0D2WNF1</accession>
<proteinExistence type="predicted"/>
<dbReference type="InParanoid" id="A0A0D2WNF1"/>
<sequence>MQRLWTCGHAQPRNSRTFIAQLMLAEQFAKKLANFKSALWFAEHWLDERDEVGVFDRFASLLCLLSFCEALLALSANGSPIVKLFHDTCTFCPFSLSQQARQIQLGILSFCPFHPSSRPSSACFNAPPQIE</sequence>
<dbReference type="Proteomes" id="UP000008743">
    <property type="component" value="Unassembled WGS sequence"/>
</dbReference>
<evidence type="ECO:0000313" key="2">
    <source>
        <dbReference type="Proteomes" id="UP000008743"/>
    </source>
</evidence>
<keyword evidence="2" id="KW-1185">Reference proteome</keyword>
<reference evidence="2" key="1">
    <citation type="submission" date="2011-02" db="EMBL/GenBank/DDBJ databases">
        <title>The Genome Sequence of Capsaspora owczarzaki ATCC 30864.</title>
        <authorList>
            <person name="Russ C."/>
            <person name="Cuomo C."/>
            <person name="Burger G."/>
            <person name="Gray M.W."/>
            <person name="Holland P.W.H."/>
            <person name="King N."/>
            <person name="Lang F.B.F."/>
            <person name="Roger A.J."/>
            <person name="Ruiz-Trillo I."/>
            <person name="Young S.K."/>
            <person name="Zeng Q."/>
            <person name="Gargeya S."/>
            <person name="Alvarado L."/>
            <person name="Berlin A."/>
            <person name="Chapman S.B."/>
            <person name="Chen Z."/>
            <person name="Freedman E."/>
            <person name="Gellesch M."/>
            <person name="Goldberg J."/>
            <person name="Griggs A."/>
            <person name="Gujja S."/>
            <person name="Heilman E."/>
            <person name="Heiman D."/>
            <person name="Howarth C."/>
            <person name="Mehta T."/>
            <person name="Neiman D."/>
            <person name="Pearson M."/>
            <person name="Roberts A."/>
            <person name="Saif S."/>
            <person name="Shea T."/>
            <person name="Shenoy N."/>
            <person name="Sisk P."/>
            <person name="Stolte C."/>
            <person name="Sykes S."/>
            <person name="White J."/>
            <person name="Yandava C."/>
            <person name="Haas B."/>
            <person name="Nusbaum C."/>
            <person name="Birren B."/>
        </authorList>
    </citation>
    <scope>NUCLEOTIDE SEQUENCE</scope>
    <source>
        <strain evidence="2">ATCC 30864</strain>
    </source>
</reference>
<dbReference type="AlphaFoldDB" id="A0A0D2WNF1"/>